<protein>
    <recommendedName>
        <fullName evidence="4">Lipoprotein</fullName>
    </recommendedName>
</protein>
<name>A1ZGA9_MICM2</name>
<evidence type="ECO:0000256" key="1">
    <source>
        <dbReference type="SAM" id="SignalP"/>
    </source>
</evidence>
<dbReference type="EMBL" id="AAWS01000006">
    <property type="protein sequence ID" value="EAY30526.1"/>
    <property type="molecule type" value="Genomic_DNA"/>
</dbReference>
<dbReference type="Proteomes" id="UP000004095">
    <property type="component" value="Unassembled WGS sequence"/>
</dbReference>
<dbReference type="AlphaFoldDB" id="A1ZGA9"/>
<reference evidence="2 3" key="1">
    <citation type="submission" date="2007-01" db="EMBL/GenBank/DDBJ databases">
        <authorList>
            <person name="Haygood M."/>
            <person name="Podell S."/>
            <person name="Anderson C."/>
            <person name="Hopkinson B."/>
            <person name="Roe K."/>
            <person name="Barbeau K."/>
            <person name="Gaasterland T."/>
            <person name="Ferriera S."/>
            <person name="Johnson J."/>
            <person name="Kravitz S."/>
            <person name="Beeson K."/>
            <person name="Sutton G."/>
            <person name="Rogers Y.-H."/>
            <person name="Friedman R."/>
            <person name="Frazier M."/>
            <person name="Venter J.C."/>
        </authorList>
    </citation>
    <scope>NUCLEOTIDE SEQUENCE [LARGE SCALE GENOMIC DNA]</scope>
    <source>
        <strain evidence="2 3">ATCC 23134</strain>
    </source>
</reference>
<gene>
    <name evidence="2" type="ORF">M23134_03162</name>
</gene>
<evidence type="ECO:0008006" key="4">
    <source>
        <dbReference type="Google" id="ProtNLM"/>
    </source>
</evidence>
<organism evidence="2 3">
    <name type="scientific">Microscilla marina ATCC 23134</name>
    <dbReference type="NCBI Taxonomy" id="313606"/>
    <lineage>
        <taxon>Bacteria</taxon>
        <taxon>Pseudomonadati</taxon>
        <taxon>Bacteroidota</taxon>
        <taxon>Cytophagia</taxon>
        <taxon>Cytophagales</taxon>
        <taxon>Microscillaceae</taxon>
        <taxon>Microscilla</taxon>
    </lineage>
</organism>
<accession>A1ZGA9</accession>
<proteinExistence type="predicted"/>
<feature type="chain" id="PRO_5002642160" description="Lipoprotein" evidence="1">
    <location>
        <begin position="21"/>
        <end position="165"/>
    </location>
</feature>
<keyword evidence="1" id="KW-0732">Signal</keyword>
<comment type="caution">
    <text evidence="2">The sequence shown here is derived from an EMBL/GenBank/DDBJ whole genome shotgun (WGS) entry which is preliminary data.</text>
</comment>
<keyword evidence="3" id="KW-1185">Reference proteome</keyword>
<sequence length="165" mass="18216">MFKYLLVFVCAAFICVSCNTTEEVKPEAQTSTISKINQRSTCRLIPSSMLPQNITTGQIVTPSVTGNGSNTILKTFTYTVTNPRNASRVWLHVKDFVDWCGAIDNNDSSPYTTLVIKDANGNELYNQSCEVARYVKVPGNKFTVTLKVHCALTITPEANIEVTNL</sequence>
<evidence type="ECO:0000313" key="2">
    <source>
        <dbReference type="EMBL" id="EAY30526.1"/>
    </source>
</evidence>
<feature type="signal peptide" evidence="1">
    <location>
        <begin position="1"/>
        <end position="20"/>
    </location>
</feature>
<evidence type="ECO:0000313" key="3">
    <source>
        <dbReference type="Proteomes" id="UP000004095"/>
    </source>
</evidence>